<dbReference type="RefSeq" id="WP_088553769.1">
    <property type="nucleotide sequence ID" value="NZ_BDGJ01000073.1"/>
</dbReference>
<dbReference type="InterPro" id="IPR026912">
    <property type="entry name" value="Adenine_deam_C"/>
</dbReference>
<dbReference type="InterPro" id="IPR032466">
    <property type="entry name" value="Metal_Hydrolase"/>
</dbReference>
<dbReference type="Pfam" id="PF01979">
    <property type="entry name" value="Amidohydro_1"/>
    <property type="match status" value="1"/>
</dbReference>
<dbReference type="Gene3D" id="2.30.40.10">
    <property type="entry name" value="Urease, subunit C, domain 1"/>
    <property type="match status" value="1"/>
</dbReference>
<evidence type="ECO:0000313" key="7">
    <source>
        <dbReference type="EMBL" id="GAW92408.1"/>
    </source>
</evidence>
<keyword evidence="8" id="KW-1185">Reference proteome</keyword>
<accession>A0A1Z5HSK5</accession>
<dbReference type="GO" id="GO:0000034">
    <property type="term" value="F:adenine deaminase activity"/>
    <property type="evidence" value="ECO:0007669"/>
    <property type="project" value="UniProtKB-EC"/>
</dbReference>
<reference evidence="8" key="1">
    <citation type="journal article" date="2017" name="Appl. Environ. Microbiol.">
        <title>Genomic analysis of Calderihabitans maritimus KKC1, a thermophilic hydrogenogenic carboxydotrophic bacterium isolated from marine sediment.</title>
        <authorList>
            <person name="Omae K."/>
            <person name="Yoneda Y."/>
            <person name="Fukuyama Y."/>
            <person name="Yoshida T."/>
            <person name="Sako Y."/>
        </authorList>
    </citation>
    <scope>NUCLEOTIDE SEQUENCE [LARGE SCALE GENOMIC DNA]</scope>
    <source>
        <strain evidence="8">KKC1</strain>
    </source>
</reference>
<dbReference type="PANTHER" id="PTHR11113">
    <property type="entry name" value="N-ACETYLGLUCOSAMINE-6-PHOSPHATE DEACETYLASE"/>
    <property type="match status" value="1"/>
</dbReference>
<dbReference type="EMBL" id="BDGJ01000073">
    <property type="protein sequence ID" value="GAW92408.1"/>
    <property type="molecule type" value="Genomic_DNA"/>
</dbReference>
<evidence type="ECO:0000259" key="6">
    <source>
        <dbReference type="Pfam" id="PF13382"/>
    </source>
</evidence>
<evidence type="ECO:0000256" key="1">
    <source>
        <dbReference type="ARBA" id="ARBA00006773"/>
    </source>
</evidence>
<comment type="caution">
    <text evidence="7">The sequence shown here is derived from an EMBL/GenBank/DDBJ whole genome shotgun (WGS) entry which is preliminary data.</text>
</comment>
<evidence type="ECO:0000259" key="5">
    <source>
        <dbReference type="Pfam" id="PF01979"/>
    </source>
</evidence>
<dbReference type="Pfam" id="PF13382">
    <property type="entry name" value="Adenine_deam_C"/>
    <property type="match status" value="1"/>
</dbReference>
<dbReference type="OrthoDB" id="9775607at2"/>
<dbReference type="SUPFAM" id="SSF51338">
    <property type="entry name" value="Composite domain of metallo-dependent hydrolases"/>
    <property type="match status" value="1"/>
</dbReference>
<gene>
    <name evidence="7" type="ORF">KKC1_15620</name>
</gene>
<name>A0A1Z5HSK5_9FIRM</name>
<evidence type="ECO:0000256" key="2">
    <source>
        <dbReference type="ARBA" id="ARBA00012782"/>
    </source>
</evidence>
<feature type="domain" description="Adenine deaminase C-terminal" evidence="6">
    <location>
        <begin position="413"/>
        <end position="575"/>
    </location>
</feature>
<dbReference type="EC" id="3.5.4.2" evidence="2"/>
<sequence>MVLGIDERKKLLEVSRGERAADLFIKGGKLVNVYSSEIYEADVAVYRGRIAHVGKGLDAVGPDTTVLDAGGKYIVPGYIEPHGHPWNIYPPDVLARVILPLGTTSLIGENLLLYLKAELDGFKKTMDRLAENPLRFWWMVRVAAQSPTPDEETLFSREAIAELLKNPRVVSIAELTRWPTIYRGEENVLAAIAEAELCGKRVDGHTAGCSYEKLNAVVAGGITSCHESITREEVLERLRLGLWVILRHSSLRQDLPELLKAVTEKGLPTHRMMLTTDASMPYFTDNFGFIDGLLRLAVEEGLDPVQAIAMVTLNPATYFGLEKEIGGIAPGRRADILLLPDLKTFVPETVMVGGRVVAQQGELKVDIPNIDWKELNLTGDFEANSPIGDPDTYSVFASGNQINFPVIDLIKNVITRRRDTVLPVANGRVDLERCPGMLYCSLVDRRGNWVANGVIYNFAREIGGMASSFNTAGELLVIGKNQRDMALAARRVAEMGGGIVLSEEGKILFEMPLAIGGVMSAEPPQKILSSLKILAELVERRGYPYHDLLYTLLFLPGDFLPQIRITRLGVMDIKTGEVLHSSRRLR</sequence>
<dbReference type="PANTHER" id="PTHR11113:SF6">
    <property type="entry name" value="ADENINE DEAMINASE YERA-RELATED"/>
    <property type="match status" value="1"/>
</dbReference>
<comment type="catalytic activity">
    <reaction evidence="4">
        <text>adenine + H2O + H(+) = hypoxanthine + NH4(+)</text>
        <dbReference type="Rhea" id="RHEA:23688"/>
        <dbReference type="ChEBI" id="CHEBI:15377"/>
        <dbReference type="ChEBI" id="CHEBI:15378"/>
        <dbReference type="ChEBI" id="CHEBI:16708"/>
        <dbReference type="ChEBI" id="CHEBI:17368"/>
        <dbReference type="ChEBI" id="CHEBI:28938"/>
        <dbReference type="EC" id="3.5.4.2"/>
    </reaction>
</comment>
<dbReference type="AlphaFoldDB" id="A0A1Z5HSK5"/>
<proteinExistence type="inferred from homology"/>
<comment type="similarity">
    <text evidence="1">Belongs to the metallo-dependent hydrolases superfamily. Adenine deaminase family.</text>
</comment>
<dbReference type="Gene3D" id="3.20.20.140">
    <property type="entry name" value="Metal-dependent hydrolases"/>
    <property type="match status" value="1"/>
</dbReference>
<protein>
    <recommendedName>
        <fullName evidence="2">adenine deaminase</fullName>
        <ecNumber evidence="2">3.5.4.2</ecNumber>
    </recommendedName>
</protein>
<dbReference type="InterPro" id="IPR006680">
    <property type="entry name" value="Amidohydro-rel"/>
</dbReference>
<evidence type="ECO:0000256" key="4">
    <source>
        <dbReference type="ARBA" id="ARBA00047720"/>
    </source>
</evidence>
<evidence type="ECO:0000313" key="8">
    <source>
        <dbReference type="Proteomes" id="UP000197032"/>
    </source>
</evidence>
<keyword evidence="3" id="KW-0378">Hydrolase</keyword>
<organism evidence="7 8">
    <name type="scientific">Calderihabitans maritimus</name>
    <dbReference type="NCBI Taxonomy" id="1246530"/>
    <lineage>
        <taxon>Bacteria</taxon>
        <taxon>Bacillati</taxon>
        <taxon>Bacillota</taxon>
        <taxon>Clostridia</taxon>
        <taxon>Neomoorellales</taxon>
        <taxon>Calderihabitantaceae</taxon>
        <taxon>Calderihabitans</taxon>
    </lineage>
</organism>
<dbReference type="Proteomes" id="UP000197032">
    <property type="component" value="Unassembled WGS sequence"/>
</dbReference>
<feature type="domain" description="Amidohydrolase-related" evidence="5">
    <location>
        <begin position="73"/>
        <end position="357"/>
    </location>
</feature>
<evidence type="ECO:0000256" key="3">
    <source>
        <dbReference type="ARBA" id="ARBA00022801"/>
    </source>
</evidence>
<dbReference type="SUPFAM" id="SSF51556">
    <property type="entry name" value="Metallo-dependent hydrolases"/>
    <property type="match status" value="1"/>
</dbReference>
<dbReference type="InterPro" id="IPR011059">
    <property type="entry name" value="Metal-dep_hydrolase_composite"/>
</dbReference>